<feature type="transmembrane region" description="Helical" evidence="1">
    <location>
        <begin position="21"/>
        <end position="43"/>
    </location>
</feature>
<organism evidence="2">
    <name type="scientific">White spot syndrome virus</name>
    <dbReference type="NCBI Taxonomy" id="342409"/>
    <lineage>
        <taxon>Viruses</taxon>
        <taxon>Viruses incertae sedis</taxon>
        <taxon>Naldaviricetes</taxon>
        <taxon>Nimaviridae</taxon>
        <taxon>Whispovirus</taxon>
    </lineage>
</organism>
<dbReference type="Proteomes" id="UP000267516">
    <property type="component" value="Segment"/>
</dbReference>
<accession>A0A2D3I5X0</accession>
<evidence type="ECO:0000313" key="2">
    <source>
        <dbReference type="EMBL" id="ATU83775.1"/>
    </source>
</evidence>
<proteinExistence type="predicted"/>
<reference evidence="2" key="1">
    <citation type="journal article" date="2018" name="Aquaculture">
        <title>Complete genome sequence of a white spot syndrome virus associated with a disease incursion in Australia.</title>
        <authorList>
            <person name="Oakey J."/>
            <person name="Smith C.S."/>
        </authorList>
    </citation>
    <scope>NUCLEOTIDE SEQUENCE [LARGE SCALE GENOMIC DNA]</scope>
    <source>
        <strain evidence="2">WSSV-AU</strain>
    </source>
</reference>
<keyword evidence="1" id="KW-0812">Transmembrane</keyword>
<evidence type="ECO:0000256" key="1">
    <source>
        <dbReference type="SAM" id="Phobius"/>
    </source>
</evidence>
<feature type="transmembrane region" description="Helical" evidence="1">
    <location>
        <begin position="49"/>
        <end position="68"/>
    </location>
</feature>
<name>A0A2D3I5X0_9VIRU</name>
<protein>
    <submittedName>
        <fullName evidence="2">ORF921</fullName>
    </submittedName>
</protein>
<keyword evidence="1" id="KW-1133">Transmembrane helix</keyword>
<sequence length="85" mass="8863">MGLKHFWVKPYKQIPEIMSDMTRNIIVGLAVVVIALSMVAFMLSVTPALTGFLLGLGVSALGVTLFGCPTMKSPGGGNATIDPVA</sequence>
<keyword evidence="1" id="KW-0472">Membrane</keyword>
<dbReference type="EMBL" id="MF768985">
    <property type="protein sequence ID" value="ATU83775.1"/>
    <property type="molecule type" value="Genomic_DNA"/>
</dbReference>